<dbReference type="PROSITE" id="PS50011">
    <property type="entry name" value="PROTEIN_KINASE_DOM"/>
    <property type="match status" value="1"/>
</dbReference>
<dbReference type="SMART" id="SM00220">
    <property type="entry name" value="S_TKc"/>
    <property type="match status" value="1"/>
</dbReference>
<feature type="compositionally biased region" description="Polar residues" evidence="13">
    <location>
        <begin position="319"/>
        <end position="329"/>
    </location>
</feature>
<dbReference type="EMBL" id="MTYJ01000144">
    <property type="protein sequence ID" value="OQV12478.1"/>
    <property type="molecule type" value="Genomic_DNA"/>
</dbReference>
<evidence type="ECO:0000256" key="4">
    <source>
        <dbReference type="ARBA" id="ARBA00022527"/>
    </source>
</evidence>
<keyword evidence="4" id="KW-0723">Serine/threonine-protein kinase</keyword>
<dbReference type="AlphaFoldDB" id="A0A1W0WBC5"/>
<evidence type="ECO:0000256" key="3">
    <source>
        <dbReference type="ARBA" id="ARBA00012513"/>
    </source>
</evidence>
<comment type="cofactor">
    <cofactor evidence="1">
        <name>Mg(2+)</name>
        <dbReference type="ChEBI" id="CHEBI:18420"/>
    </cofactor>
</comment>
<organism evidence="15 16">
    <name type="scientific">Hypsibius exemplaris</name>
    <name type="common">Freshwater tardigrade</name>
    <dbReference type="NCBI Taxonomy" id="2072580"/>
    <lineage>
        <taxon>Eukaryota</taxon>
        <taxon>Metazoa</taxon>
        <taxon>Ecdysozoa</taxon>
        <taxon>Tardigrada</taxon>
        <taxon>Eutardigrada</taxon>
        <taxon>Parachela</taxon>
        <taxon>Hypsibioidea</taxon>
        <taxon>Hypsibiidae</taxon>
        <taxon>Hypsibius</taxon>
    </lineage>
</organism>
<accession>A0A1W0WBC5</accession>
<feature type="region of interest" description="Disordered" evidence="13">
    <location>
        <begin position="540"/>
        <end position="577"/>
    </location>
</feature>
<dbReference type="CDD" id="cd08215">
    <property type="entry name" value="STKc_Nek"/>
    <property type="match status" value="1"/>
</dbReference>
<dbReference type="GO" id="GO:0046872">
    <property type="term" value="F:metal ion binding"/>
    <property type="evidence" value="ECO:0007669"/>
    <property type="project" value="UniProtKB-KW"/>
</dbReference>
<dbReference type="Gene3D" id="3.30.200.20">
    <property type="entry name" value="Phosphorylase Kinase, domain 1"/>
    <property type="match status" value="1"/>
</dbReference>
<dbReference type="FunFam" id="1.10.510.10:FF:000172">
    <property type="entry name" value="serine/threonine-protein kinase Nek1 isoform X1"/>
    <property type="match status" value="1"/>
</dbReference>
<dbReference type="GO" id="GO:0005524">
    <property type="term" value="F:ATP binding"/>
    <property type="evidence" value="ECO:0007669"/>
    <property type="project" value="UniProtKB-KW"/>
</dbReference>
<evidence type="ECO:0000256" key="8">
    <source>
        <dbReference type="ARBA" id="ARBA00022777"/>
    </source>
</evidence>
<dbReference type="PROSITE" id="PS00108">
    <property type="entry name" value="PROTEIN_KINASE_ST"/>
    <property type="match status" value="1"/>
</dbReference>
<dbReference type="InterPro" id="IPR000719">
    <property type="entry name" value="Prot_kinase_dom"/>
</dbReference>
<feature type="domain" description="Protein kinase" evidence="14">
    <location>
        <begin position="5"/>
        <end position="259"/>
    </location>
</feature>
<feature type="region of interest" description="Disordered" evidence="13">
    <location>
        <begin position="306"/>
        <end position="335"/>
    </location>
</feature>
<dbReference type="OrthoDB" id="248923at2759"/>
<comment type="catalytic activity">
    <reaction evidence="12">
        <text>L-seryl-[protein] + ATP = O-phospho-L-seryl-[protein] + ADP + H(+)</text>
        <dbReference type="Rhea" id="RHEA:17989"/>
        <dbReference type="Rhea" id="RHEA-COMP:9863"/>
        <dbReference type="Rhea" id="RHEA-COMP:11604"/>
        <dbReference type="ChEBI" id="CHEBI:15378"/>
        <dbReference type="ChEBI" id="CHEBI:29999"/>
        <dbReference type="ChEBI" id="CHEBI:30616"/>
        <dbReference type="ChEBI" id="CHEBI:83421"/>
        <dbReference type="ChEBI" id="CHEBI:456216"/>
        <dbReference type="EC" id="2.7.11.1"/>
    </reaction>
</comment>
<evidence type="ECO:0000313" key="16">
    <source>
        <dbReference type="Proteomes" id="UP000192578"/>
    </source>
</evidence>
<sequence>MSVAYSRVKQIGEGSFGKVHLVSDRASGCKHVMKEINFTRISAKEYQEARQEVAVLSTLRHANIVAYRESFEERGVLFIVMQYCEGGDLFTKIERQQGLLFEEDVILDWFAQLCLAVKYIHDRRILHRDIKSQNVFLTRSGLVKLGDFGISRVLDGTHDFANTCIGTPYYLSPEICENKPYGYKSDVWSLGCVLYEMATLKHPFLANNIKTLLTKILRGTYPPIASVYSVETRDLLQDLFQRDPKNRPSPNAVLRRPFIFARCRKFIAEPAYLDFEASISPPSGRPGKNVKRLSLGLKNSMSTSPYTASLQRVKLKPRNSLSGKSTGSSLDPERIKKAAIRSKEAERKAVARRQKVINLRREQSTGSATESASWVSSSTEDLTPRASIEPKRIARQKSEILTDSEGFLSDFRERSLSLDSCHSTPRMSFFCPLDFSGDSVKHTTEMKHSKTADSFTASRTFSRPRHFKDPGDTIGAAIPFGAPVTTSPSAARAKSRQGWLFEPLSPGFAHRLDFESTGSEMEKTGVEDFVIVHSKASPRRISPCSRKLPEPPSVAKSIAIPPGDSGSQDDCDDLSRTRTLIPRTEARVERSLGGVRETHHEELPVITATTPTIRPVSARDTTDALQETVKTQNGSRTKTASADKFPSLRFSPVTSPRSADRSNITAAIHREDVSPRQQVQSEETKENFLMPNDGTATAPIDEDAVDRTALLPEGEITPIPYGRDQQSIRESGRPLSARSQNAIRLTAAIKEELTLRNLIPTANLISVTSFTSLPSSTYRGNDRVIPPFWAQTTDHFQAPEFNSSEALRTSTVCVSALTVVDSALADESDHPFGGVLKEHRVASQRLAGLQALKDAYWILGAAEADSPSPHAKPEPSTNPAQFRQSVLERVKLVHGAQRQNNAEAILKFLLRDIMRLD</sequence>
<evidence type="ECO:0000256" key="6">
    <source>
        <dbReference type="ARBA" id="ARBA00022723"/>
    </source>
</evidence>
<protein>
    <recommendedName>
        <fullName evidence="3">non-specific serine/threonine protein kinase</fullName>
        <ecNumber evidence="3">2.7.11.1</ecNumber>
    </recommendedName>
</protein>
<dbReference type="SUPFAM" id="SSF56112">
    <property type="entry name" value="Protein kinase-like (PK-like)"/>
    <property type="match status" value="1"/>
</dbReference>
<feature type="region of interest" description="Disordered" evidence="13">
    <location>
        <begin position="356"/>
        <end position="388"/>
    </location>
</feature>
<dbReference type="PANTHER" id="PTHR44899">
    <property type="entry name" value="CAMK FAMILY PROTEIN KINASE"/>
    <property type="match status" value="1"/>
</dbReference>
<dbReference type="FunFam" id="3.30.200.20:FF:000097">
    <property type="entry name" value="Probable serine/threonine-protein kinase nek1"/>
    <property type="match status" value="1"/>
</dbReference>
<evidence type="ECO:0000256" key="11">
    <source>
        <dbReference type="ARBA" id="ARBA00047899"/>
    </source>
</evidence>
<dbReference type="InterPro" id="IPR011009">
    <property type="entry name" value="Kinase-like_dom_sf"/>
</dbReference>
<feature type="compositionally biased region" description="Polar residues" evidence="13">
    <location>
        <begin position="627"/>
        <end position="640"/>
    </location>
</feature>
<dbReference type="EC" id="2.7.11.1" evidence="3"/>
<feature type="region of interest" description="Disordered" evidence="13">
    <location>
        <begin position="627"/>
        <end position="661"/>
    </location>
</feature>
<dbReference type="Proteomes" id="UP000192578">
    <property type="component" value="Unassembled WGS sequence"/>
</dbReference>
<keyword evidence="6" id="KW-0479">Metal-binding</keyword>
<evidence type="ECO:0000256" key="7">
    <source>
        <dbReference type="ARBA" id="ARBA00022741"/>
    </source>
</evidence>
<evidence type="ECO:0000256" key="12">
    <source>
        <dbReference type="ARBA" id="ARBA00048679"/>
    </source>
</evidence>
<keyword evidence="8 15" id="KW-0418">Kinase</keyword>
<dbReference type="InterPro" id="IPR051131">
    <property type="entry name" value="NEK_Ser/Thr_kinase_NIMA"/>
</dbReference>
<evidence type="ECO:0000313" key="15">
    <source>
        <dbReference type="EMBL" id="OQV12478.1"/>
    </source>
</evidence>
<reference evidence="16" key="1">
    <citation type="submission" date="2017-01" db="EMBL/GenBank/DDBJ databases">
        <title>Comparative genomics of anhydrobiosis in the tardigrade Hypsibius dujardini.</title>
        <authorList>
            <person name="Yoshida Y."/>
            <person name="Koutsovoulos G."/>
            <person name="Laetsch D."/>
            <person name="Stevens L."/>
            <person name="Kumar S."/>
            <person name="Horikawa D."/>
            <person name="Ishino K."/>
            <person name="Komine S."/>
            <person name="Tomita M."/>
            <person name="Blaxter M."/>
            <person name="Arakawa K."/>
        </authorList>
    </citation>
    <scope>NUCLEOTIDE SEQUENCE [LARGE SCALE GENOMIC DNA]</scope>
    <source>
        <strain evidence="16">Z151</strain>
    </source>
</reference>
<keyword evidence="10" id="KW-0460">Magnesium</keyword>
<dbReference type="InterPro" id="IPR008271">
    <property type="entry name" value="Ser/Thr_kinase_AS"/>
</dbReference>
<keyword evidence="9" id="KW-0067">ATP-binding</keyword>
<dbReference type="Pfam" id="PF00069">
    <property type="entry name" value="Pkinase"/>
    <property type="match status" value="1"/>
</dbReference>
<dbReference type="Gene3D" id="1.10.510.10">
    <property type="entry name" value="Transferase(Phosphotransferase) domain 1"/>
    <property type="match status" value="1"/>
</dbReference>
<keyword evidence="7" id="KW-0547">Nucleotide-binding</keyword>
<evidence type="ECO:0000256" key="9">
    <source>
        <dbReference type="ARBA" id="ARBA00022840"/>
    </source>
</evidence>
<keyword evidence="16" id="KW-1185">Reference proteome</keyword>
<evidence type="ECO:0000256" key="1">
    <source>
        <dbReference type="ARBA" id="ARBA00001946"/>
    </source>
</evidence>
<dbReference type="PANTHER" id="PTHR44899:SF3">
    <property type="entry name" value="SERINE_THREONINE-PROTEIN KINASE NEK1"/>
    <property type="match status" value="1"/>
</dbReference>
<comment type="similarity">
    <text evidence="2">Belongs to the protein kinase superfamily. NEK Ser/Thr protein kinase family. NIMA subfamily.</text>
</comment>
<evidence type="ECO:0000256" key="5">
    <source>
        <dbReference type="ARBA" id="ARBA00022679"/>
    </source>
</evidence>
<comment type="caution">
    <text evidence="15">The sequence shown here is derived from an EMBL/GenBank/DDBJ whole genome shotgun (WGS) entry which is preliminary data.</text>
</comment>
<gene>
    <name evidence="15" type="ORF">BV898_13278</name>
</gene>
<evidence type="ECO:0000256" key="13">
    <source>
        <dbReference type="SAM" id="MobiDB-lite"/>
    </source>
</evidence>
<proteinExistence type="inferred from homology"/>
<evidence type="ECO:0000256" key="2">
    <source>
        <dbReference type="ARBA" id="ARBA00010886"/>
    </source>
</evidence>
<feature type="compositionally biased region" description="Low complexity" evidence="13">
    <location>
        <begin position="367"/>
        <end position="380"/>
    </location>
</feature>
<evidence type="ECO:0000259" key="14">
    <source>
        <dbReference type="PROSITE" id="PS50011"/>
    </source>
</evidence>
<dbReference type="GO" id="GO:0004674">
    <property type="term" value="F:protein serine/threonine kinase activity"/>
    <property type="evidence" value="ECO:0007669"/>
    <property type="project" value="UniProtKB-KW"/>
</dbReference>
<name>A0A1W0WBC5_HYPEX</name>
<comment type="catalytic activity">
    <reaction evidence="11">
        <text>L-threonyl-[protein] + ATP = O-phospho-L-threonyl-[protein] + ADP + H(+)</text>
        <dbReference type="Rhea" id="RHEA:46608"/>
        <dbReference type="Rhea" id="RHEA-COMP:11060"/>
        <dbReference type="Rhea" id="RHEA-COMP:11605"/>
        <dbReference type="ChEBI" id="CHEBI:15378"/>
        <dbReference type="ChEBI" id="CHEBI:30013"/>
        <dbReference type="ChEBI" id="CHEBI:30616"/>
        <dbReference type="ChEBI" id="CHEBI:61977"/>
        <dbReference type="ChEBI" id="CHEBI:456216"/>
        <dbReference type="EC" id="2.7.11.1"/>
    </reaction>
</comment>
<keyword evidence="5" id="KW-0808">Transferase</keyword>
<evidence type="ECO:0000256" key="10">
    <source>
        <dbReference type="ARBA" id="ARBA00022842"/>
    </source>
</evidence>
<feature type="compositionally biased region" description="Polar residues" evidence="13">
    <location>
        <begin position="652"/>
        <end position="661"/>
    </location>
</feature>